<evidence type="ECO:0000313" key="1">
    <source>
        <dbReference type="EMBL" id="AAP97860.1"/>
    </source>
</evidence>
<reference evidence="1" key="1">
    <citation type="submission" date="2003-06" db="EMBL/GenBank/DDBJ databases">
        <title>AFLP analysis of phase variation in Xenorhabdus nematophila strain CB6.</title>
        <authorList>
            <person name="Liu Z."/>
            <person name="Yang H."/>
            <person name="Jian H."/>
            <person name="Yang X."/>
        </authorList>
    </citation>
    <scope>NUCLEOTIDE SEQUENCE</scope>
    <source>
        <strain evidence="1">CB6</strain>
    </source>
</reference>
<dbReference type="GO" id="GO:0016740">
    <property type="term" value="F:transferase activity"/>
    <property type="evidence" value="ECO:0007669"/>
    <property type="project" value="UniProtKB-KW"/>
</dbReference>
<name>Q7WVE6_XENNE</name>
<accession>Q7WVE6</accession>
<feature type="non-terminal residue" evidence="1">
    <location>
        <position position="75"/>
    </location>
</feature>
<dbReference type="AlphaFoldDB" id="Q7WVE6"/>
<keyword evidence="1" id="KW-0808">Transferase</keyword>
<protein>
    <submittedName>
        <fullName evidence="1">Putative dimethyladenosine transferase</fullName>
    </submittedName>
</protein>
<proteinExistence type="predicted"/>
<organism evidence="1">
    <name type="scientific">Xenorhabdus nematophila</name>
    <name type="common">Achromobacter nematophilus</name>
    <dbReference type="NCBI Taxonomy" id="628"/>
    <lineage>
        <taxon>Bacteria</taxon>
        <taxon>Pseudomonadati</taxon>
        <taxon>Pseudomonadota</taxon>
        <taxon>Gammaproteobacteria</taxon>
        <taxon>Enterobacterales</taxon>
        <taxon>Morganellaceae</taxon>
        <taxon>Xenorhabdus</taxon>
    </lineage>
</organism>
<dbReference type="EMBL" id="AY321438">
    <property type="protein sequence ID" value="AAP97860.1"/>
    <property type="molecule type" value="Genomic_DNA"/>
</dbReference>
<sequence>LTNAGKLSATALVISFLLNSYLNWALIPVRGLKIFLSSNTVRWQIGYRLSLNKLSEPLNSRHSNRRHLCSTNPEF</sequence>
<feature type="non-terminal residue" evidence="1">
    <location>
        <position position="1"/>
    </location>
</feature>